<comment type="caution">
    <text evidence="2">The sequence shown here is derived from an EMBL/GenBank/DDBJ whole genome shotgun (WGS) entry which is preliminary data.</text>
</comment>
<name>A0A2T0USF4_9ACTN</name>
<keyword evidence="3" id="KW-1185">Reference proteome</keyword>
<sequence length="107" mass="11392">MTWINVDAETLRQAAAALHESEGEILALADYAKEADPEWWMWGVAGLVMAPAYFALADYFHSAVTDSVEAVSGLADRIQACADEHAGNDAAIAAELERIGGDLRGGK</sequence>
<keyword evidence="1" id="KW-0812">Transmembrane</keyword>
<keyword evidence="1" id="KW-0472">Membrane</keyword>
<feature type="transmembrane region" description="Helical" evidence="1">
    <location>
        <begin position="39"/>
        <end position="56"/>
    </location>
</feature>
<evidence type="ECO:0000313" key="2">
    <source>
        <dbReference type="EMBL" id="PRY60861.1"/>
    </source>
</evidence>
<dbReference type="Proteomes" id="UP000238176">
    <property type="component" value="Unassembled WGS sequence"/>
</dbReference>
<keyword evidence="1" id="KW-1133">Transmembrane helix</keyword>
<protein>
    <recommendedName>
        <fullName evidence="4">Excreted virulence factor EspC (Type VII ESX diderm)</fullName>
    </recommendedName>
</protein>
<evidence type="ECO:0000256" key="1">
    <source>
        <dbReference type="SAM" id="Phobius"/>
    </source>
</evidence>
<evidence type="ECO:0008006" key="4">
    <source>
        <dbReference type="Google" id="ProtNLM"/>
    </source>
</evidence>
<dbReference type="RefSeq" id="WP_106363030.1">
    <property type="nucleotide sequence ID" value="NZ_PVTJ01000002.1"/>
</dbReference>
<proteinExistence type="predicted"/>
<organism evidence="2 3">
    <name type="scientific">Glycomyces artemisiae</name>
    <dbReference type="NCBI Taxonomy" id="1076443"/>
    <lineage>
        <taxon>Bacteria</taxon>
        <taxon>Bacillati</taxon>
        <taxon>Actinomycetota</taxon>
        <taxon>Actinomycetes</taxon>
        <taxon>Glycomycetales</taxon>
        <taxon>Glycomycetaceae</taxon>
        <taxon>Glycomyces</taxon>
    </lineage>
</organism>
<accession>A0A2T0USF4</accession>
<reference evidence="2 3" key="1">
    <citation type="submission" date="2018-03" db="EMBL/GenBank/DDBJ databases">
        <title>Genomic Encyclopedia of Type Strains, Phase III (KMG-III): the genomes of soil and plant-associated and newly described type strains.</title>
        <authorList>
            <person name="Whitman W."/>
        </authorList>
    </citation>
    <scope>NUCLEOTIDE SEQUENCE [LARGE SCALE GENOMIC DNA]</scope>
    <source>
        <strain evidence="2 3">CGMCC 4.7067</strain>
    </source>
</reference>
<dbReference type="AlphaFoldDB" id="A0A2T0USF4"/>
<dbReference type="OrthoDB" id="5196296at2"/>
<gene>
    <name evidence="2" type="ORF">B0I28_102473</name>
</gene>
<dbReference type="EMBL" id="PVTJ01000002">
    <property type="protein sequence ID" value="PRY60861.1"/>
    <property type="molecule type" value="Genomic_DNA"/>
</dbReference>
<evidence type="ECO:0000313" key="3">
    <source>
        <dbReference type="Proteomes" id="UP000238176"/>
    </source>
</evidence>